<feature type="transmembrane region" description="Helical" evidence="11">
    <location>
        <begin position="653"/>
        <end position="672"/>
    </location>
</feature>
<dbReference type="GO" id="GO:0015279">
    <property type="term" value="F:store-operated calcium channel activity"/>
    <property type="evidence" value="ECO:0007669"/>
    <property type="project" value="TreeGrafter"/>
</dbReference>
<dbReference type="GeneID" id="106164593"/>
<feature type="transmembrane region" description="Helical" evidence="11">
    <location>
        <begin position="572"/>
        <end position="593"/>
    </location>
</feature>
<dbReference type="PANTHER" id="PTHR10117">
    <property type="entry name" value="TRANSIENT RECEPTOR POTENTIAL CHANNEL"/>
    <property type="match status" value="1"/>
</dbReference>
<evidence type="ECO:0000256" key="3">
    <source>
        <dbReference type="ARBA" id="ARBA00022692"/>
    </source>
</evidence>
<sequence>MAFHGRLDSSTNRVFQEIFAQRYQTKEVEAAYLKAAETGDLLSVISFVVDSNVNINCVDFIGRSALELAVENHHLAIIQYLFPKCSLECAENALLLAVDSGNVQISEILLEHPSFKHTKVHVESGPGEGIYRKTAENYRFAPEVTPIILAALKNDYYITQLLLSREFRITTPHVYFCECTSCSNMRRFDSVKYSRSRLNTYKALASPAYLTLSGDDPIFEAFQLSHELEHLASVENEYKSQYLALSDQCKDYAVEFLDLCRTNEEVMAILNGDVQPGRGEDDEMDDEDILANGFVRLKMALKYEQKRFIAHAACQRQLSLLWYSYVPWVRYRSQLTMMVILPLIILIWPIACTLYILCPLKNKFTKIMRSPFVKFVNHGYSYFMFLLLIFIASMMKGHMWTLFLCEYKNELPAYINLMIFMWVLGMLWYECNQVWSQGLKEHFKDWWNWMDMTLLGLYIGSYALQLAFAIQYREAYCLQQRHSNTASYDCAKLDCLVEKGNCSSVTSVFHAKTGYVDPNKAWEAWPDPRQLADVLYALANVMSFTRTAYLLPANEYLGPLQISYGKMLQDTVKFFVVIALVFITFMVGLTSLYQVDRCENKAFTSPIETFRNLFWATFGMGNIMAPEINDAYVNYIQFSYHKDLYALTEGVGYVLYSLYIIAVAIVLLNMLIAMMSNTFEGVYNDSDVEWKFSRAELWMTYVKEYSALPPPFNILPTFRSIIEKIRKACRKMCCKCKSDDDILRGSHFPANYRNRKFAIEDNGPIELSSYKRILKRLIRRFIYKKLYDTLEQDEGNKTGIAPDDREDIPGSSVFVDITSLREGMWKISEDITYIKSGVQESIDNVQKENKLFADEIKTYLKEKKHQNGYGNDIKEIKQQVRTLQAEMSELVELMKAHLNTTQPCDVTSRDGVVREAAVRGVAACHVPKESATDDHVREASSM</sequence>
<dbReference type="SMART" id="SM01420">
    <property type="entry name" value="TRP_2"/>
    <property type="match status" value="1"/>
</dbReference>
<dbReference type="PRINTS" id="PR01097">
    <property type="entry name" value="TRNSRECEPTRP"/>
</dbReference>
<dbReference type="Gene3D" id="1.25.40.20">
    <property type="entry name" value="Ankyrin repeat-containing domain"/>
    <property type="match status" value="1"/>
</dbReference>
<dbReference type="GO" id="GO:0070679">
    <property type="term" value="F:inositol 1,4,5 trisphosphate binding"/>
    <property type="evidence" value="ECO:0007669"/>
    <property type="project" value="TreeGrafter"/>
</dbReference>
<keyword evidence="5 11" id="KW-1133">Transmembrane helix</keyword>
<keyword evidence="7" id="KW-0406">Ion transport</keyword>
<protein>
    <submittedName>
        <fullName evidence="14">Short transient receptor potential channel 3-like</fullName>
    </submittedName>
</protein>
<keyword evidence="10" id="KW-0175">Coiled coil</keyword>
<evidence type="ECO:0000256" key="10">
    <source>
        <dbReference type="SAM" id="Coils"/>
    </source>
</evidence>
<keyword evidence="3 11" id="KW-0812">Transmembrane</keyword>
<keyword evidence="6" id="KW-0040">ANK repeat</keyword>
<evidence type="ECO:0000256" key="11">
    <source>
        <dbReference type="SAM" id="Phobius"/>
    </source>
</evidence>
<name>A0A1S3IIF0_LINAN</name>
<keyword evidence="9" id="KW-0407">Ion channel</keyword>
<reference evidence="14" key="1">
    <citation type="submission" date="2025-08" db="UniProtKB">
        <authorList>
            <consortium name="RefSeq"/>
        </authorList>
    </citation>
    <scope>IDENTIFICATION</scope>
    <source>
        <tissue evidence="14">Gonads</tissue>
    </source>
</reference>
<evidence type="ECO:0000259" key="12">
    <source>
        <dbReference type="SMART" id="SM01420"/>
    </source>
</evidence>
<evidence type="ECO:0000313" key="14">
    <source>
        <dbReference type="RefSeq" id="XP_013398015.1"/>
    </source>
</evidence>
<comment type="subcellular location">
    <subcellularLocation>
        <location evidence="1">Membrane</location>
        <topology evidence="1">Multi-pass membrane protein</topology>
    </subcellularLocation>
</comment>
<dbReference type="InterPro" id="IPR013555">
    <property type="entry name" value="TRP_dom"/>
</dbReference>
<evidence type="ECO:0000256" key="8">
    <source>
        <dbReference type="ARBA" id="ARBA00023136"/>
    </source>
</evidence>
<dbReference type="GO" id="GO:0051480">
    <property type="term" value="P:regulation of cytosolic calcium ion concentration"/>
    <property type="evidence" value="ECO:0007669"/>
    <property type="project" value="TreeGrafter"/>
</dbReference>
<proteinExistence type="predicted"/>
<evidence type="ECO:0000256" key="4">
    <source>
        <dbReference type="ARBA" id="ARBA00022737"/>
    </source>
</evidence>
<dbReference type="GO" id="GO:0034703">
    <property type="term" value="C:cation channel complex"/>
    <property type="evidence" value="ECO:0007669"/>
    <property type="project" value="TreeGrafter"/>
</dbReference>
<dbReference type="InParanoid" id="A0A1S3IIF0"/>
<dbReference type="AlphaFoldDB" id="A0A1S3IIF0"/>
<evidence type="ECO:0000256" key="6">
    <source>
        <dbReference type="ARBA" id="ARBA00023043"/>
    </source>
</evidence>
<keyword evidence="8 11" id="KW-0472">Membrane</keyword>
<dbReference type="Pfam" id="PF12796">
    <property type="entry name" value="Ank_2"/>
    <property type="match status" value="1"/>
</dbReference>
<feature type="transmembrane region" description="Helical" evidence="11">
    <location>
        <begin position="452"/>
        <end position="472"/>
    </location>
</feature>
<evidence type="ECO:0000313" key="13">
    <source>
        <dbReference type="Proteomes" id="UP000085678"/>
    </source>
</evidence>
<dbReference type="PANTHER" id="PTHR10117:SF54">
    <property type="entry name" value="TRANSIENT RECEPTOR POTENTIAL-GAMMA PROTEIN"/>
    <property type="match status" value="1"/>
</dbReference>
<dbReference type="GO" id="GO:0005886">
    <property type="term" value="C:plasma membrane"/>
    <property type="evidence" value="ECO:0007669"/>
    <property type="project" value="TreeGrafter"/>
</dbReference>
<dbReference type="OrthoDB" id="2373987at2759"/>
<evidence type="ECO:0000256" key="9">
    <source>
        <dbReference type="ARBA" id="ARBA00023303"/>
    </source>
</evidence>
<keyword evidence="13" id="KW-1185">Reference proteome</keyword>
<organism evidence="13 14">
    <name type="scientific">Lingula anatina</name>
    <name type="common">Brachiopod</name>
    <name type="synonym">Lingula unguis</name>
    <dbReference type="NCBI Taxonomy" id="7574"/>
    <lineage>
        <taxon>Eukaryota</taxon>
        <taxon>Metazoa</taxon>
        <taxon>Spiralia</taxon>
        <taxon>Lophotrochozoa</taxon>
        <taxon>Brachiopoda</taxon>
        <taxon>Linguliformea</taxon>
        <taxon>Lingulata</taxon>
        <taxon>Lingulida</taxon>
        <taxon>Linguloidea</taxon>
        <taxon>Lingulidae</taxon>
        <taxon>Lingula</taxon>
    </lineage>
</organism>
<dbReference type="RefSeq" id="XP_013398015.1">
    <property type="nucleotide sequence ID" value="XM_013542561.1"/>
</dbReference>
<keyword evidence="4" id="KW-0677">Repeat</keyword>
<dbReference type="InterPro" id="IPR002110">
    <property type="entry name" value="Ankyrin_rpt"/>
</dbReference>
<gene>
    <name evidence="14" type="primary">LOC106164593</name>
</gene>
<dbReference type="SUPFAM" id="SSF48403">
    <property type="entry name" value="Ankyrin repeat"/>
    <property type="match status" value="1"/>
</dbReference>
<evidence type="ECO:0000256" key="2">
    <source>
        <dbReference type="ARBA" id="ARBA00022448"/>
    </source>
</evidence>
<feature type="transmembrane region" description="Helical" evidence="11">
    <location>
        <begin position="411"/>
        <end position="431"/>
    </location>
</feature>
<keyword evidence="2" id="KW-0813">Transport</keyword>
<evidence type="ECO:0000256" key="1">
    <source>
        <dbReference type="ARBA" id="ARBA00004141"/>
    </source>
</evidence>
<dbReference type="Pfam" id="PF00520">
    <property type="entry name" value="Ion_trans"/>
    <property type="match status" value="1"/>
</dbReference>
<dbReference type="InterPro" id="IPR036770">
    <property type="entry name" value="Ankyrin_rpt-contain_sf"/>
</dbReference>
<dbReference type="Pfam" id="PF08344">
    <property type="entry name" value="TRP_2"/>
    <property type="match status" value="1"/>
</dbReference>
<feature type="coiled-coil region" evidence="10">
    <location>
        <begin position="842"/>
        <end position="893"/>
    </location>
</feature>
<dbReference type="Proteomes" id="UP000085678">
    <property type="component" value="Unplaced"/>
</dbReference>
<dbReference type="InterPro" id="IPR002153">
    <property type="entry name" value="TRPC_channel"/>
</dbReference>
<feature type="domain" description="Transient receptor ion channel" evidence="12">
    <location>
        <begin position="177"/>
        <end position="239"/>
    </location>
</feature>
<accession>A0A1S3IIF0</accession>
<feature type="transmembrane region" description="Helical" evidence="11">
    <location>
        <begin position="379"/>
        <end position="399"/>
    </location>
</feature>
<evidence type="ECO:0000256" key="5">
    <source>
        <dbReference type="ARBA" id="ARBA00022989"/>
    </source>
</evidence>
<evidence type="ECO:0000256" key="7">
    <source>
        <dbReference type="ARBA" id="ARBA00023065"/>
    </source>
</evidence>
<dbReference type="InterPro" id="IPR005821">
    <property type="entry name" value="Ion_trans_dom"/>
</dbReference>
<feature type="transmembrane region" description="Helical" evidence="11">
    <location>
        <begin position="337"/>
        <end position="358"/>
    </location>
</feature>
<dbReference type="KEGG" id="lak:106164593"/>